<dbReference type="STRING" id="4232.A0A251S4C6"/>
<dbReference type="PANTHER" id="PTHR32161:SF9">
    <property type="entry name" value="TOLB PROTEIN-LIKE PROTEIN"/>
    <property type="match status" value="1"/>
</dbReference>
<evidence type="ECO:0000313" key="3">
    <source>
        <dbReference type="Proteomes" id="UP000215914"/>
    </source>
</evidence>
<evidence type="ECO:0000313" key="2">
    <source>
        <dbReference type="EMBL" id="OTF93716.1"/>
    </source>
</evidence>
<sequence length="656" mass="73392">MENPKGTIVFTTVGRPHYGFDIFSTPLPPTLTDFSSSPPTEHRLTDGVSINFNAQFVGTDDNPRSIVYVSERTGSPKIYLDSDLLPSAPASLFHDRPIIKNNRLFFISAHEPPDSPFKSWSALYTIELNGSGDGKVTRLTTYGCVDYSPSVSQSGELIAVASYGSRRWNGEFHHLETDIVVFRRTDPNKRWSVCSLGGWPTFSGESTIYFHRQADDGWWSIFVVDLPSGFDVPVTAPRRVTPPGVHCFTPAAMHNRRQIAVATRRKSENYRHIEIYDLESETFYPVTKLLNQNFHHYNPFVSPNSGYLGYHRFRGEIESSDSECESIVPHLNLVSSPINELRMLRLNVAFPSFSPTGDLIAFNPDFDSKAGLDIVKSDGSKRWSLLKGRTTFYNSWSPTEKNVIFTSIGPIFDSVKATVQIARVSFDLEQLEDDVIDVKAEIKILTREETGNNAFPSCSADGKRLVFRSGRSGHKNLYILDAVDGEFNEHGIRQVTYGDWIDTMPCWSPDGKLIAFSSNRHNPTNVDAFSIYVMCSDGSDVRRIYVAGDEGSEEVDRERINHVCFSGDGEWLLFTANIGGVTADPVSVPNQFQPYGDLYVVRLDGSGLRRLTWNGYENGTPAWFPGEKELGCLGLNSVGEKLLGQFDEPLWISCDI</sequence>
<proteinExistence type="predicted"/>
<dbReference type="Pfam" id="PF07676">
    <property type="entry name" value="PD40"/>
    <property type="match status" value="2"/>
</dbReference>
<gene>
    <name evidence="2" type="ORF">HannXRQ_Chr15g0464331</name>
    <name evidence="1" type="ORF">HanXRQr2_Chr15g0672821</name>
</gene>
<dbReference type="InParanoid" id="A0A251S4C6"/>
<dbReference type="OrthoDB" id="43744at2759"/>
<organism evidence="2 3">
    <name type="scientific">Helianthus annuus</name>
    <name type="common">Common sunflower</name>
    <dbReference type="NCBI Taxonomy" id="4232"/>
    <lineage>
        <taxon>Eukaryota</taxon>
        <taxon>Viridiplantae</taxon>
        <taxon>Streptophyta</taxon>
        <taxon>Embryophyta</taxon>
        <taxon>Tracheophyta</taxon>
        <taxon>Spermatophyta</taxon>
        <taxon>Magnoliopsida</taxon>
        <taxon>eudicotyledons</taxon>
        <taxon>Gunneridae</taxon>
        <taxon>Pentapetalae</taxon>
        <taxon>asterids</taxon>
        <taxon>campanulids</taxon>
        <taxon>Asterales</taxon>
        <taxon>Asteraceae</taxon>
        <taxon>Asteroideae</taxon>
        <taxon>Heliantheae alliance</taxon>
        <taxon>Heliantheae</taxon>
        <taxon>Helianthus</taxon>
    </lineage>
</organism>
<dbReference type="InterPro" id="IPR011042">
    <property type="entry name" value="6-blade_b-propeller_TolB-like"/>
</dbReference>
<reference evidence="2" key="2">
    <citation type="submission" date="2017-02" db="EMBL/GenBank/DDBJ databases">
        <title>Sunflower complete genome.</title>
        <authorList>
            <person name="Langlade N."/>
            <person name="Munos S."/>
        </authorList>
    </citation>
    <scope>NUCLEOTIDE SEQUENCE [LARGE SCALE GENOMIC DNA]</scope>
    <source>
        <tissue evidence="2">Leaves</tissue>
    </source>
</reference>
<dbReference type="FunCoup" id="A0A251S4C6">
    <property type="interactions" value="35"/>
</dbReference>
<dbReference type="AlphaFoldDB" id="A0A251S4C6"/>
<reference evidence="1 3" key="1">
    <citation type="journal article" date="2017" name="Nature">
        <title>The sunflower genome provides insights into oil metabolism, flowering and Asterid evolution.</title>
        <authorList>
            <person name="Badouin H."/>
            <person name="Gouzy J."/>
            <person name="Grassa C.J."/>
            <person name="Murat F."/>
            <person name="Staton S.E."/>
            <person name="Cottret L."/>
            <person name="Lelandais-Briere C."/>
            <person name="Owens G.L."/>
            <person name="Carrere S."/>
            <person name="Mayjonade B."/>
            <person name="Legrand L."/>
            <person name="Gill N."/>
            <person name="Kane N.C."/>
            <person name="Bowers J.E."/>
            <person name="Hubner S."/>
            <person name="Bellec A."/>
            <person name="Berard A."/>
            <person name="Berges H."/>
            <person name="Blanchet N."/>
            <person name="Boniface M.C."/>
            <person name="Brunel D."/>
            <person name="Catrice O."/>
            <person name="Chaidir N."/>
            <person name="Claudel C."/>
            <person name="Donnadieu C."/>
            <person name="Faraut T."/>
            <person name="Fievet G."/>
            <person name="Helmstetter N."/>
            <person name="King M."/>
            <person name="Knapp S.J."/>
            <person name="Lai Z."/>
            <person name="Le Paslier M.C."/>
            <person name="Lippi Y."/>
            <person name="Lorenzon L."/>
            <person name="Mandel J.R."/>
            <person name="Marage G."/>
            <person name="Marchand G."/>
            <person name="Marquand E."/>
            <person name="Bret-Mestries E."/>
            <person name="Morien E."/>
            <person name="Nambeesan S."/>
            <person name="Nguyen T."/>
            <person name="Pegot-Espagnet P."/>
            <person name="Pouilly N."/>
            <person name="Raftis F."/>
            <person name="Sallet E."/>
            <person name="Schiex T."/>
            <person name="Thomas J."/>
            <person name="Vandecasteele C."/>
            <person name="Vares D."/>
            <person name="Vear F."/>
            <person name="Vautrin S."/>
            <person name="Crespi M."/>
            <person name="Mangin B."/>
            <person name="Burke J.M."/>
            <person name="Salse J."/>
            <person name="Munos S."/>
            <person name="Vincourt P."/>
            <person name="Rieseberg L.H."/>
            <person name="Langlade N.B."/>
        </authorList>
    </citation>
    <scope>NUCLEOTIDE SEQUENCE [LARGE SCALE GENOMIC DNA]</scope>
    <source>
        <strain evidence="3">cv. SF193</strain>
        <tissue evidence="1">Leaves</tissue>
    </source>
</reference>
<dbReference type="InterPro" id="IPR011659">
    <property type="entry name" value="WD40"/>
</dbReference>
<dbReference type="PANTHER" id="PTHR32161">
    <property type="entry name" value="DPP6 N-TERMINAL DOMAIN-LIKE PROTEIN"/>
    <property type="match status" value="1"/>
</dbReference>
<dbReference type="Gene3D" id="2.120.10.30">
    <property type="entry name" value="TolB, C-terminal domain"/>
    <property type="match status" value="3"/>
</dbReference>
<keyword evidence="3" id="KW-1185">Reference proteome</keyword>
<dbReference type="SUPFAM" id="SSF82171">
    <property type="entry name" value="DPP6 N-terminal domain-like"/>
    <property type="match status" value="2"/>
</dbReference>
<name>A0A251S4C6_HELAN</name>
<dbReference type="EMBL" id="MNCJ02000330">
    <property type="protein sequence ID" value="KAF5762786.1"/>
    <property type="molecule type" value="Genomic_DNA"/>
</dbReference>
<accession>A0A251S4C6</accession>
<reference evidence="1" key="3">
    <citation type="submission" date="2020-06" db="EMBL/GenBank/DDBJ databases">
        <title>Helianthus annuus Genome sequencing and assembly Release 2.</title>
        <authorList>
            <person name="Gouzy J."/>
            <person name="Langlade N."/>
            <person name="Munos S."/>
        </authorList>
    </citation>
    <scope>NUCLEOTIDE SEQUENCE</scope>
    <source>
        <tissue evidence="1">Leaves</tissue>
    </source>
</reference>
<protein>
    <submittedName>
        <fullName evidence="2">Putative tolB protein-related protein</fullName>
    </submittedName>
    <submittedName>
        <fullName evidence="1">Six-bladed beta-propeller, TolB</fullName>
    </submittedName>
</protein>
<dbReference type="OMA" id="MPSWSPK"/>
<dbReference type="Proteomes" id="UP000215914">
    <property type="component" value="Chromosome 15"/>
</dbReference>
<evidence type="ECO:0000313" key="1">
    <source>
        <dbReference type="EMBL" id="KAF5762786.1"/>
    </source>
</evidence>
<dbReference type="Gramene" id="mRNA:HanXRQr2_Chr15g0672821">
    <property type="protein sequence ID" value="CDS:HanXRQr2_Chr15g0672821.1"/>
    <property type="gene ID" value="HanXRQr2_Chr15g0672821"/>
</dbReference>
<dbReference type="EMBL" id="CM007904">
    <property type="protein sequence ID" value="OTF93716.1"/>
    <property type="molecule type" value="Genomic_DNA"/>
</dbReference>